<dbReference type="EMBL" id="QGGQ01000011">
    <property type="protein sequence ID" value="PWK21535.1"/>
    <property type="molecule type" value="Genomic_DNA"/>
</dbReference>
<keyword evidence="4" id="KW-1185">Reference proteome</keyword>
<dbReference type="AlphaFoldDB" id="A0A316DUA9"/>
<reference evidence="1 4" key="2">
    <citation type="submission" date="2020-07" db="EMBL/GenBank/DDBJ databases">
        <title>The draft genome sequence of Maribacter polysiphoniae KCTC 22021.</title>
        <authorList>
            <person name="Mu L."/>
        </authorList>
    </citation>
    <scope>NUCLEOTIDE SEQUENCE [LARGE SCALE GENOMIC DNA]</scope>
    <source>
        <strain evidence="1 4">KCTC 22021</strain>
    </source>
</reference>
<accession>A0A316DUA9</accession>
<dbReference type="EMBL" id="JACWLN010000009">
    <property type="protein sequence ID" value="MBD1262204.1"/>
    <property type="molecule type" value="Genomic_DNA"/>
</dbReference>
<dbReference type="Proteomes" id="UP000651837">
    <property type="component" value="Unassembled WGS sequence"/>
</dbReference>
<proteinExistence type="predicted"/>
<evidence type="ECO:0000313" key="2">
    <source>
        <dbReference type="EMBL" id="PWK21535.1"/>
    </source>
</evidence>
<comment type="caution">
    <text evidence="2">The sequence shown here is derived from an EMBL/GenBank/DDBJ whole genome shotgun (WGS) entry which is preliminary data.</text>
</comment>
<organism evidence="2 3">
    <name type="scientific">Maribacter polysiphoniae</name>
    <dbReference type="NCBI Taxonomy" id="429344"/>
    <lineage>
        <taxon>Bacteria</taxon>
        <taxon>Pseudomonadati</taxon>
        <taxon>Bacteroidota</taxon>
        <taxon>Flavobacteriia</taxon>
        <taxon>Flavobacteriales</taxon>
        <taxon>Flavobacteriaceae</taxon>
        <taxon>Maribacter</taxon>
    </lineage>
</organism>
<dbReference type="Proteomes" id="UP000245667">
    <property type="component" value="Unassembled WGS sequence"/>
</dbReference>
<dbReference type="RefSeq" id="WP_109653711.1">
    <property type="nucleotide sequence ID" value="NZ_JACWLN010000009.1"/>
</dbReference>
<protein>
    <submittedName>
        <fullName evidence="2">Uncharacterized protein</fullName>
    </submittedName>
</protein>
<sequence>MSLRIYMLVLCCATHFFGIGQFNNFKFENLDTVDGLVVLLFKGRSYKEDGIKHSDMGIGVATAPKYNGEYTVVGDEPLFSMERFGEIEPPTFGVTMQGII</sequence>
<evidence type="ECO:0000313" key="3">
    <source>
        <dbReference type="Proteomes" id="UP000245667"/>
    </source>
</evidence>
<evidence type="ECO:0000313" key="1">
    <source>
        <dbReference type="EMBL" id="MBD1262204.1"/>
    </source>
</evidence>
<reference evidence="2 3" key="1">
    <citation type="submission" date="2018-05" db="EMBL/GenBank/DDBJ databases">
        <title>Genomic Encyclopedia of Archaeal and Bacterial Type Strains, Phase II (KMG-II): from individual species to whole genera.</title>
        <authorList>
            <person name="Goeker M."/>
        </authorList>
    </citation>
    <scope>NUCLEOTIDE SEQUENCE [LARGE SCALE GENOMIC DNA]</scope>
    <source>
        <strain evidence="2 3">DSM 23514</strain>
    </source>
</reference>
<gene>
    <name evidence="1" type="ORF">HZY62_16505</name>
    <name evidence="2" type="ORF">LX92_03686</name>
</gene>
<name>A0A316DUA9_9FLAO</name>
<evidence type="ECO:0000313" key="4">
    <source>
        <dbReference type="Proteomes" id="UP000651837"/>
    </source>
</evidence>
<dbReference type="OrthoDB" id="799853at2"/>